<keyword evidence="10 12" id="KW-0472">Membrane</keyword>
<evidence type="ECO:0000256" key="5">
    <source>
        <dbReference type="ARBA" id="ARBA00022679"/>
    </source>
</evidence>
<dbReference type="CDD" id="cd00082">
    <property type="entry name" value="HisKA"/>
    <property type="match status" value="1"/>
</dbReference>
<feature type="domain" description="Histidine kinase" evidence="13">
    <location>
        <begin position="299"/>
        <end position="631"/>
    </location>
</feature>
<organism evidence="14">
    <name type="scientific">Faucicola osloensis</name>
    <name type="common">Moraxella osloensis</name>
    <dbReference type="NCBI Taxonomy" id="34062"/>
    <lineage>
        <taxon>Bacteria</taxon>
        <taxon>Pseudomonadati</taxon>
        <taxon>Pseudomonadota</taxon>
        <taxon>Gammaproteobacteria</taxon>
        <taxon>Moraxellales</taxon>
        <taxon>Moraxellaceae</taxon>
        <taxon>Faucicola</taxon>
    </lineage>
</organism>
<comment type="caution">
    <text evidence="14">The sequence shown here is derived from an EMBL/GenBank/DDBJ whole genome shotgun (WGS) entry which is preliminary data.</text>
</comment>
<evidence type="ECO:0000256" key="3">
    <source>
        <dbReference type="ARBA" id="ARBA00012438"/>
    </source>
</evidence>
<feature type="region of interest" description="Disordered" evidence="11">
    <location>
        <begin position="539"/>
        <end position="572"/>
    </location>
</feature>
<comment type="catalytic activity">
    <reaction evidence="1">
        <text>ATP + protein L-histidine = ADP + protein N-phospho-L-histidine.</text>
        <dbReference type="EC" id="2.7.13.3"/>
    </reaction>
</comment>
<dbReference type="Gene3D" id="3.30.565.10">
    <property type="entry name" value="Histidine kinase-like ATPase, C-terminal domain"/>
    <property type="match status" value="1"/>
</dbReference>
<feature type="compositionally biased region" description="Polar residues" evidence="11">
    <location>
        <begin position="551"/>
        <end position="572"/>
    </location>
</feature>
<keyword evidence="4" id="KW-0597">Phosphoprotein</keyword>
<evidence type="ECO:0000256" key="11">
    <source>
        <dbReference type="SAM" id="MobiDB-lite"/>
    </source>
</evidence>
<protein>
    <recommendedName>
        <fullName evidence="3">histidine kinase</fullName>
        <ecNumber evidence="3">2.7.13.3</ecNumber>
    </recommendedName>
</protein>
<dbReference type="PANTHER" id="PTHR45436:SF15">
    <property type="entry name" value="SENSOR HISTIDINE KINASE CUSS"/>
    <property type="match status" value="1"/>
</dbReference>
<keyword evidence="8 12" id="KW-1133">Transmembrane helix</keyword>
<dbReference type="Gene3D" id="1.10.287.130">
    <property type="match status" value="1"/>
</dbReference>
<dbReference type="InterPro" id="IPR003661">
    <property type="entry name" value="HisK_dim/P_dom"/>
</dbReference>
<dbReference type="InterPro" id="IPR004358">
    <property type="entry name" value="Sig_transdc_His_kin-like_C"/>
</dbReference>
<dbReference type="PRINTS" id="PR00344">
    <property type="entry name" value="BCTRLSENSOR"/>
</dbReference>
<dbReference type="SUPFAM" id="SSF55874">
    <property type="entry name" value="ATPase domain of HSP90 chaperone/DNA topoisomerase II/histidine kinase"/>
    <property type="match status" value="1"/>
</dbReference>
<evidence type="ECO:0000256" key="2">
    <source>
        <dbReference type="ARBA" id="ARBA00004141"/>
    </source>
</evidence>
<dbReference type="GO" id="GO:0000155">
    <property type="term" value="F:phosphorelay sensor kinase activity"/>
    <property type="evidence" value="ECO:0007669"/>
    <property type="project" value="InterPro"/>
</dbReference>
<sequence length="634" mass="70096">MTMANPTKTALPLQKSLQKSLQKQLLVWILGTLLSIGILVQIAVFCYTYQEFNTSQETNLSYLAELVSSRSTVRPPPHELIPNRRNLDNNLLPHDLPPPRPHIPAMIASAPSSSTPTTVFSPNDESSVLQYQGVKDGVQVDIFPARFGKIDTNFITPMAHPQLINTPIGFSELTLDGEIWKVFRKDTPRRVIFVRQPVEWQKKIALKSAWQSIIPILLTTLLLLALLPWVLKRVLRPIQLLARQMAKRHGQDLSLIELPTDSQHRSILPSELMPLVIEINALLQRVDTHIQNQNRFIADAAHELRSPLTAISLQVQQLQKYSQDAAMYSDPARQAKFKQNIHKLAVRVEHNQHLVEQLLTLARMEAQQSQLTERTRTPTDLIAVLREAIKLLFPIADSKDQTLSVDNYLTALGTSAAQVSVDETALFILLKNLLQNAILYTPTTGNIAVVIDQMAIEDLTQTSSSTDSTYATQDTYATHANFANPLTPTPVLVNNASNKPNHRAKRLIVQVADTGIGIDAAHYQDVFQPFYRVNQNASSASLAHGQGQGQPSSTQTHSDTAKKSFSSKDTSAHSGLTVIGGTGLGLSIVYQICQQANIDIYLSPTQVVENNAQTTATTQGLTVTLVFQPASKTT</sequence>
<dbReference type="InterPro" id="IPR003594">
    <property type="entry name" value="HATPase_dom"/>
</dbReference>
<dbReference type="GO" id="GO:0005886">
    <property type="term" value="C:plasma membrane"/>
    <property type="evidence" value="ECO:0007669"/>
    <property type="project" value="TreeGrafter"/>
</dbReference>
<name>A0AAW6TCN0_FAUOS</name>
<proteinExistence type="predicted"/>
<evidence type="ECO:0000256" key="12">
    <source>
        <dbReference type="SAM" id="Phobius"/>
    </source>
</evidence>
<accession>A0AAW6TCN0</accession>
<dbReference type="EMBL" id="SSCJ01000001">
    <property type="protein sequence ID" value="MDI4508597.1"/>
    <property type="molecule type" value="Genomic_DNA"/>
</dbReference>
<dbReference type="PANTHER" id="PTHR45436">
    <property type="entry name" value="SENSOR HISTIDINE KINASE YKOH"/>
    <property type="match status" value="1"/>
</dbReference>
<reference evidence="14" key="1">
    <citation type="submission" date="2019-04" db="EMBL/GenBank/DDBJ databases">
        <title>Moraxella osloensis CCUG 73412, isolated from corneal scrapings as causative agent of keratitis.</title>
        <authorList>
            <person name="Connolly G."/>
            <person name="Jaen-Luchoro D."/>
            <person name="Pinyeiro-Iglesias B."/>
            <person name="Curry A."/>
            <person name="Knowles S."/>
            <person name="Moore E.R.B."/>
        </authorList>
    </citation>
    <scope>NUCLEOTIDE SEQUENCE</scope>
    <source>
        <strain evidence="14">CCUG 73412</strain>
    </source>
</reference>
<feature type="transmembrane region" description="Helical" evidence="12">
    <location>
        <begin position="25"/>
        <end position="47"/>
    </location>
</feature>
<comment type="subcellular location">
    <subcellularLocation>
        <location evidence="2">Membrane</location>
        <topology evidence="2">Multi-pass membrane protein</topology>
    </subcellularLocation>
</comment>
<evidence type="ECO:0000259" key="13">
    <source>
        <dbReference type="PROSITE" id="PS50109"/>
    </source>
</evidence>
<feature type="transmembrane region" description="Helical" evidence="12">
    <location>
        <begin position="212"/>
        <end position="231"/>
    </location>
</feature>
<evidence type="ECO:0000256" key="8">
    <source>
        <dbReference type="ARBA" id="ARBA00022989"/>
    </source>
</evidence>
<keyword evidence="5" id="KW-0808">Transferase</keyword>
<dbReference type="SMART" id="SM00388">
    <property type="entry name" value="HisKA"/>
    <property type="match status" value="1"/>
</dbReference>
<dbReference type="InterPro" id="IPR050428">
    <property type="entry name" value="TCS_sensor_his_kinase"/>
</dbReference>
<dbReference type="EC" id="2.7.13.3" evidence="3"/>
<evidence type="ECO:0000256" key="10">
    <source>
        <dbReference type="ARBA" id="ARBA00023136"/>
    </source>
</evidence>
<dbReference type="Pfam" id="PF00512">
    <property type="entry name" value="HisKA"/>
    <property type="match status" value="1"/>
</dbReference>
<evidence type="ECO:0000256" key="1">
    <source>
        <dbReference type="ARBA" id="ARBA00000085"/>
    </source>
</evidence>
<evidence type="ECO:0000313" key="14">
    <source>
        <dbReference type="EMBL" id="MDI4508597.1"/>
    </source>
</evidence>
<dbReference type="PROSITE" id="PS50109">
    <property type="entry name" value="HIS_KIN"/>
    <property type="match status" value="1"/>
</dbReference>
<evidence type="ECO:0000256" key="6">
    <source>
        <dbReference type="ARBA" id="ARBA00022692"/>
    </source>
</evidence>
<gene>
    <name evidence="14" type="ORF">E6P75_00045</name>
</gene>
<dbReference type="InterPro" id="IPR036890">
    <property type="entry name" value="HATPase_C_sf"/>
</dbReference>
<keyword evidence="9" id="KW-0902">Two-component regulatory system</keyword>
<keyword evidence="7 14" id="KW-0418">Kinase</keyword>
<dbReference type="InterPro" id="IPR036097">
    <property type="entry name" value="HisK_dim/P_sf"/>
</dbReference>
<keyword evidence="6 12" id="KW-0812">Transmembrane</keyword>
<dbReference type="AlphaFoldDB" id="A0AAW6TCN0"/>
<evidence type="ECO:0000256" key="9">
    <source>
        <dbReference type="ARBA" id="ARBA00023012"/>
    </source>
</evidence>
<dbReference type="SUPFAM" id="SSF47384">
    <property type="entry name" value="Homodimeric domain of signal transducing histidine kinase"/>
    <property type="match status" value="1"/>
</dbReference>
<evidence type="ECO:0000256" key="7">
    <source>
        <dbReference type="ARBA" id="ARBA00022777"/>
    </source>
</evidence>
<evidence type="ECO:0000256" key="4">
    <source>
        <dbReference type="ARBA" id="ARBA00022553"/>
    </source>
</evidence>
<dbReference type="InterPro" id="IPR005467">
    <property type="entry name" value="His_kinase_dom"/>
</dbReference>
<dbReference type="SMART" id="SM00387">
    <property type="entry name" value="HATPase_c"/>
    <property type="match status" value="1"/>
</dbReference>